<proteinExistence type="predicted"/>
<reference evidence="2" key="1">
    <citation type="journal article" date="2020" name="Fungal Divers.">
        <title>Resolving the Mortierellaceae phylogeny through synthesis of multi-gene phylogenetics and phylogenomics.</title>
        <authorList>
            <person name="Vandepol N."/>
            <person name="Liber J."/>
            <person name="Desiro A."/>
            <person name="Na H."/>
            <person name="Kennedy M."/>
            <person name="Barry K."/>
            <person name="Grigoriev I.V."/>
            <person name="Miller A.N."/>
            <person name="O'Donnell K."/>
            <person name="Stajich J.E."/>
            <person name="Bonito G."/>
        </authorList>
    </citation>
    <scope>NUCLEOTIDE SEQUENCE</scope>
    <source>
        <strain evidence="2">KOD948</strain>
    </source>
</reference>
<dbReference type="Proteomes" id="UP000726737">
    <property type="component" value="Unassembled WGS sequence"/>
</dbReference>
<gene>
    <name evidence="2" type="ORF">BG011_002029</name>
</gene>
<feature type="compositionally biased region" description="Low complexity" evidence="1">
    <location>
        <begin position="19"/>
        <end position="72"/>
    </location>
</feature>
<organism evidence="2 3">
    <name type="scientific">Mortierella polycephala</name>
    <dbReference type="NCBI Taxonomy" id="41804"/>
    <lineage>
        <taxon>Eukaryota</taxon>
        <taxon>Fungi</taxon>
        <taxon>Fungi incertae sedis</taxon>
        <taxon>Mucoromycota</taxon>
        <taxon>Mortierellomycotina</taxon>
        <taxon>Mortierellomycetes</taxon>
        <taxon>Mortierellales</taxon>
        <taxon>Mortierellaceae</taxon>
        <taxon>Mortierella</taxon>
    </lineage>
</organism>
<dbReference type="OrthoDB" id="2446616at2759"/>
<evidence type="ECO:0000313" key="2">
    <source>
        <dbReference type="EMBL" id="KAG0266539.1"/>
    </source>
</evidence>
<protein>
    <submittedName>
        <fullName evidence="2">Uncharacterized protein</fullName>
    </submittedName>
</protein>
<feature type="region of interest" description="Disordered" evidence="1">
    <location>
        <begin position="171"/>
        <end position="191"/>
    </location>
</feature>
<dbReference type="AlphaFoldDB" id="A0A9P6UAH3"/>
<sequence length="430" mass="45024">MAPSGSVAQAPGPGPGPENPSETTASASPTRPTIPTATATATATTSTAPTVPTIPPVITTSTVAPPLNTTTTVPPPPATSSIQPTTSAAPPPPATVTCMSTSQCAVNQICALQSNVAATGVCQTMVKNLCLPNPVVKCQTNADCNDPAFSYCYTDGKTNEKSCAGLGRPGTNTECNSENNPTNPPDNKGSNDTVTTTLKYAGIGVGSVALLGILFALVRWQRNKSRSKVPEFAEIDYGMSARHRSRRSEPRSSIGGVTTGAAAGAGAVAATEQSYPFSSRPHAGGTPGQDGYYDDQYYDGQYAQNMHPMAGMAGGNALKEQQYYGHYDDGYDQQAYDQQAYDQQYYKEAAAYNGGYDQHGNYVGDGVYYDNGNYNYGDQQQQQQPYVNPAIPATSGADYVTSPTVPTVAHTAQTRQGFGEHGNGNYPANI</sequence>
<comment type="caution">
    <text evidence="2">The sequence shown here is derived from an EMBL/GenBank/DDBJ whole genome shotgun (WGS) entry which is preliminary data.</text>
</comment>
<feature type="compositionally biased region" description="Low complexity" evidence="1">
    <location>
        <begin position="79"/>
        <end position="88"/>
    </location>
</feature>
<feature type="compositionally biased region" description="Low complexity" evidence="1">
    <location>
        <begin position="1"/>
        <end position="11"/>
    </location>
</feature>
<accession>A0A9P6UAH3</accession>
<evidence type="ECO:0000313" key="3">
    <source>
        <dbReference type="Proteomes" id="UP000726737"/>
    </source>
</evidence>
<feature type="region of interest" description="Disordered" evidence="1">
    <location>
        <begin position="1"/>
        <end position="94"/>
    </location>
</feature>
<keyword evidence="3" id="KW-1185">Reference proteome</keyword>
<feature type="compositionally biased region" description="Polar residues" evidence="1">
    <location>
        <begin position="171"/>
        <end position="181"/>
    </location>
</feature>
<evidence type="ECO:0000256" key="1">
    <source>
        <dbReference type="SAM" id="MobiDB-lite"/>
    </source>
</evidence>
<dbReference type="EMBL" id="JAAAJA010000016">
    <property type="protein sequence ID" value="KAG0266539.1"/>
    <property type="molecule type" value="Genomic_DNA"/>
</dbReference>
<name>A0A9P6UAH3_9FUNG</name>